<evidence type="ECO:0000256" key="4">
    <source>
        <dbReference type="RuleBase" id="RU362057"/>
    </source>
</evidence>
<dbReference type="EC" id="2.4.1.-" evidence="4"/>
<proteinExistence type="inferred from homology"/>
<keyword evidence="3" id="KW-0328">Glycosyltransferase</keyword>
<dbReference type="InterPro" id="IPR002213">
    <property type="entry name" value="UDP_glucos_trans"/>
</dbReference>
<dbReference type="InterPro" id="IPR035595">
    <property type="entry name" value="UDP_glycos_trans_CS"/>
</dbReference>
<name>A0AAD8VGN7_LOLMU</name>
<dbReference type="PANTHER" id="PTHR11926:SF1534">
    <property type="entry name" value="GLYCOSYLTRANSFERASE"/>
    <property type="match status" value="1"/>
</dbReference>
<dbReference type="PANTHER" id="PTHR11926">
    <property type="entry name" value="GLUCOSYL/GLUCURONOSYL TRANSFERASES"/>
    <property type="match status" value="1"/>
</dbReference>
<organism evidence="5 6">
    <name type="scientific">Lolium multiflorum</name>
    <name type="common">Italian ryegrass</name>
    <name type="synonym">Lolium perenne subsp. multiflorum</name>
    <dbReference type="NCBI Taxonomy" id="4521"/>
    <lineage>
        <taxon>Eukaryota</taxon>
        <taxon>Viridiplantae</taxon>
        <taxon>Streptophyta</taxon>
        <taxon>Embryophyta</taxon>
        <taxon>Tracheophyta</taxon>
        <taxon>Spermatophyta</taxon>
        <taxon>Magnoliopsida</taxon>
        <taxon>Liliopsida</taxon>
        <taxon>Poales</taxon>
        <taxon>Poaceae</taxon>
        <taxon>BOP clade</taxon>
        <taxon>Pooideae</taxon>
        <taxon>Poodae</taxon>
        <taxon>Poeae</taxon>
        <taxon>Poeae Chloroplast Group 2 (Poeae type)</taxon>
        <taxon>Loliodinae</taxon>
        <taxon>Loliinae</taxon>
        <taxon>Lolium</taxon>
    </lineage>
</organism>
<dbReference type="CDD" id="cd03784">
    <property type="entry name" value="GT1_Gtf-like"/>
    <property type="match status" value="1"/>
</dbReference>
<accession>A0AAD8VGN7</accession>
<evidence type="ECO:0000313" key="5">
    <source>
        <dbReference type="EMBL" id="KAK1605749.1"/>
    </source>
</evidence>
<keyword evidence="2 3" id="KW-0808">Transferase</keyword>
<keyword evidence="6" id="KW-1185">Reference proteome</keyword>
<protein>
    <recommendedName>
        <fullName evidence="4">Glycosyltransferase</fullName>
        <ecNumber evidence="4">2.4.1.-</ecNumber>
    </recommendedName>
</protein>
<sequence length="454" mass="48816">MSVPHFLLLSYPAQGHITPARHLALRLLRATGASVTVSTSISAHRRMFPEAGELEHVDSAGVRYMPYSDGYDGGKALDDSDYIAHLNLEGPRAVAAVLARLRDAGRPVTRVVYTMLLSWVAGVAREYGVPSVLYWIQSATVLACYFHVLGGTAGATTDLTAAVHVPGLPATLLTRDLPSFLLTGTSDDDPFAMVNTAFRELFFGDHRPTVLANTFDAMEPEAVATLRQHGLDVLPVGPVLSFLDAGPAATSLSQGNDLFKQDGKDYLQWLDERPAGSVVYISFGSTSVMSKRQIAEVDRGMAESGRPFLWVLRKDNPRGDEEHGHGHGAGIVVEWCDQGKVLSHPAVGCFVTHCGWNSTLESVSCGVPVVGVPQWSDQGTNAWLMEQLGTGVRAVVIDKDGILDAGELQRCLSLATSEVVRAKAKMWRDKAREAVLQGGSSDLNLKAAFVAPTN</sequence>
<dbReference type="GO" id="GO:0080044">
    <property type="term" value="F:quercetin 7-O-glucosyltransferase activity"/>
    <property type="evidence" value="ECO:0007669"/>
    <property type="project" value="TreeGrafter"/>
</dbReference>
<comment type="similarity">
    <text evidence="1 3">Belongs to the UDP-glycosyltransferase family.</text>
</comment>
<evidence type="ECO:0000313" key="6">
    <source>
        <dbReference type="Proteomes" id="UP001231189"/>
    </source>
</evidence>
<dbReference type="PROSITE" id="PS00375">
    <property type="entry name" value="UDPGT"/>
    <property type="match status" value="1"/>
</dbReference>
<dbReference type="GO" id="GO:0080043">
    <property type="term" value="F:quercetin 3-O-glucosyltransferase activity"/>
    <property type="evidence" value="ECO:0007669"/>
    <property type="project" value="TreeGrafter"/>
</dbReference>
<dbReference type="Gene3D" id="3.40.50.2000">
    <property type="entry name" value="Glycogen Phosphorylase B"/>
    <property type="match status" value="2"/>
</dbReference>
<dbReference type="AlphaFoldDB" id="A0AAD8VGN7"/>
<dbReference type="Proteomes" id="UP001231189">
    <property type="component" value="Unassembled WGS sequence"/>
</dbReference>
<dbReference type="FunFam" id="3.40.50.2000:FF:000019">
    <property type="entry name" value="Glycosyltransferase"/>
    <property type="match status" value="1"/>
</dbReference>
<comment type="caution">
    <text evidence="5">The sequence shown here is derived from an EMBL/GenBank/DDBJ whole genome shotgun (WGS) entry which is preliminary data.</text>
</comment>
<evidence type="ECO:0000256" key="2">
    <source>
        <dbReference type="ARBA" id="ARBA00022679"/>
    </source>
</evidence>
<dbReference type="Pfam" id="PF00201">
    <property type="entry name" value="UDPGT"/>
    <property type="match status" value="1"/>
</dbReference>
<evidence type="ECO:0000256" key="1">
    <source>
        <dbReference type="ARBA" id="ARBA00009995"/>
    </source>
</evidence>
<dbReference type="EMBL" id="JAUUTY010000007">
    <property type="protein sequence ID" value="KAK1605749.1"/>
    <property type="molecule type" value="Genomic_DNA"/>
</dbReference>
<reference evidence="5" key="1">
    <citation type="submission" date="2023-07" db="EMBL/GenBank/DDBJ databases">
        <title>A chromosome-level genome assembly of Lolium multiflorum.</title>
        <authorList>
            <person name="Chen Y."/>
            <person name="Copetti D."/>
            <person name="Kolliker R."/>
            <person name="Studer B."/>
        </authorList>
    </citation>
    <scope>NUCLEOTIDE SEQUENCE</scope>
    <source>
        <strain evidence="5">02402/16</strain>
        <tissue evidence="5">Leaf</tissue>
    </source>
</reference>
<dbReference type="SUPFAM" id="SSF53756">
    <property type="entry name" value="UDP-Glycosyltransferase/glycogen phosphorylase"/>
    <property type="match status" value="1"/>
</dbReference>
<evidence type="ECO:0000256" key="3">
    <source>
        <dbReference type="RuleBase" id="RU003718"/>
    </source>
</evidence>
<gene>
    <name evidence="5" type="ORF">QYE76_029422</name>
</gene>